<feature type="region of interest" description="Disordered" evidence="5">
    <location>
        <begin position="155"/>
        <end position="175"/>
    </location>
</feature>
<protein>
    <submittedName>
        <fullName evidence="8">DoxX family protein</fullName>
    </submittedName>
</protein>
<name>A0ABW1JCF4_9ACTN</name>
<gene>
    <name evidence="8" type="ORF">ACFQDO_05305</name>
</gene>
<comment type="subcellular location">
    <subcellularLocation>
        <location evidence="1">Membrane</location>
        <topology evidence="1">Multi-pass membrane protein</topology>
    </subcellularLocation>
</comment>
<dbReference type="PANTHER" id="PTHR33452">
    <property type="entry name" value="OXIDOREDUCTASE CATD-RELATED"/>
    <property type="match status" value="1"/>
</dbReference>
<proteinExistence type="predicted"/>
<organism evidence="8 9">
    <name type="scientific">Angustibacter luteus</name>
    <dbReference type="NCBI Taxonomy" id="658456"/>
    <lineage>
        <taxon>Bacteria</taxon>
        <taxon>Bacillati</taxon>
        <taxon>Actinomycetota</taxon>
        <taxon>Actinomycetes</taxon>
        <taxon>Kineosporiales</taxon>
        <taxon>Kineosporiaceae</taxon>
    </lineage>
</organism>
<evidence type="ECO:0000313" key="8">
    <source>
        <dbReference type="EMBL" id="MFC6006543.1"/>
    </source>
</evidence>
<keyword evidence="4 6" id="KW-0472">Membrane</keyword>
<feature type="transmembrane region" description="Helical" evidence="6">
    <location>
        <begin position="12"/>
        <end position="33"/>
    </location>
</feature>
<feature type="transmembrane region" description="Helical" evidence="6">
    <location>
        <begin position="53"/>
        <end position="73"/>
    </location>
</feature>
<evidence type="ECO:0000256" key="2">
    <source>
        <dbReference type="ARBA" id="ARBA00022692"/>
    </source>
</evidence>
<sequence length="175" mass="18399">MSTDYAPAWRLWLATVLRLVLAGVLIVAGWLKLPEPAASVRAVRAYQLLPESVVPSVGHALPLLEIIVGVLLLVGLATRFAAAVAGLLMLAFIIGISSAWARGLTIDCGCFGGGGTVAANQTKYAQEIARDVGLLLAAAFLVVWPASRLSIDHTPSAGRDPMTDTEPLTEKETGR</sequence>
<dbReference type="EMBL" id="JBHSRD010000003">
    <property type="protein sequence ID" value="MFC6006543.1"/>
    <property type="molecule type" value="Genomic_DNA"/>
</dbReference>
<keyword evidence="9" id="KW-1185">Reference proteome</keyword>
<evidence type="ECO:0000259" key="7">
    <source>
        <dbReference type="Pfam" id="PF07291"/>
    </source>
</evidence>
<keyword evidence="2 6" id="KW-0812">Transmembrane</keyword>
<dbReference type="InterPro" id="IPR009908">
    <property type="entry name" value="Methylamine_util_MauE"/>
</dbReference>
<dbReference type="PANTHER" id="PTHR33452:SF1">
    <property type="entry name" value="INNER MEMBRANE PROTEIN YPHA-RELATED"/>
    <property type="match status" value="1"/>
</dbReference>
<dbReference type="Proteomes" id="UP001596189">
    <property type="component" value="Unassembled WGS sequence"/>
</dbReference>
<evidence type="ECO:0000256" key="5">
    <source>
        <dbReference type="SAM" id="MobiDB-lite"/>
    </source>
</evidence>
<reference evidence="9" key="1">
    <citation type="journal article" date="2019" name="Int. J. Syst. Evol. Microbiol.">
        <title>The Global Catalogue of Microorganisms (GCM) 10K type strain sequencing project: providing services to taxonomists for standard genome sequencing and annotation.</title>
        <authorList>
            <consortium name="The Broad Institute Genomics Platform"/>
            <consortium name="The Broad Institute Genome Sequencing Center for Infectious Disease"/>
            <person name="Wu L."/>
            <person name="Ma J."/>
        </authorList>
    </citation>
    <scope>NUCLEOTIDE SEQUENCE [LARGE SCALE GENOMIC DNA]</scope>
    <source>
        <strain evidence="9">KACC 14249</strain>
    </source>
</reference>
<dbReference type="RefSeq" id="WP_345718028.1">
    <property type="nucleotide sequence ID" value="NZ_BAABFP010000008.1"/>
</dbReference>
<dbReference type="InterPro" id="IPR051907">
    <property type="entry name" value="DoxX-like_oxidoreductase"/>
</dbReference>
<comment type="caution">
    <text evidence="8">The sequence shown here is derived from an EMBL/GenBank/DDBJ whole genome shotgun (WGS) entry which is preliminary data.</text>
</comment>
<evidence type="ECO:0000313" key="9">
    <source>
        <dbReference type="Proteomes" id="UP001596189"/>
    </source>
</evidence>
<dbReference type="Pfam" id="PF07291">
    <property type="entry name" value="MauE"/>
    <property type="match status" value="1"/>
</dbReference>
<evidence type="ECO:0000256" key="1">
    <source>
        <dbReference type="ARBA" id="ARBA00004141"/>
    </source>
</evidence>
<evidence type="ECO:0000256" key="4">
    <source>
        <dbReference type="ARBA" id="ARBA00023136"/>
    </source>
</evidence>
<evidence type="ECO:0000256" key="3">
    <source>
        <dbReference type="ARBA" id="ARBA00022989"/>
    </source>
</evidence>
<keyword evidence="3 6" id="KW-1133">Transmembrane helix</keyword>
<evidence type="ECO:0000256" key="6">
    <source>
        <dbReference type="SAM" id="Phobius"/>
    </source>
</evidence>
<feature type="transmembrane region" description="Helical" evidence="6">
    <location>
        <begin position="80"/>
        <end position="101"/>
    </location>
</feature>
<feature type="domain" description="Methylamine utilisation protein MauE" evidence="7">
    <location>
        <begin position="12"/>
        <end position="142"/>
    </location>
</feature>
<accession>A0ABW1JCF4</accession>